<dbReference type="SMART" id="SM00297">
    <property type="entry name" value="BROMO"/>
    <property type="match status" value="1"/>
</dbReference>
<keyword evidence="11" id="KW-0012">Acyltransferase</keyword>
<evidence type="ECO:0000256" key="10">
    <source>
        <dbReference type="ARBA" id="ARBA00023242"/>
    </source>
</evidence>
<dbReference type="STRING" id="556484.B5Y469"/>
<reference evidence="15 16" key="1">
    <citation type="journal article" date="2008" name="Nature">
        <title>The Phaeodactylum genome reveals the evolutionary history of diatom genomes.</title>
        <authorList>
            <person name="Bowler C."/>
            <person name="Allen A.E."/>
            <person name="Badger J.H."/>
            <person name="Grimwood J."/>
            <person name="Jabbari K."/>
            <person name="Kuo A."/>
            <person name="Maheswari U."/>
            <person name="Martens C."/>
            <person name="Maumus F."/>
            <person name="Otillar R.P."/>
            <person name="Rayko E."/>
            <person name="Salamov A."/>
            <person name="Vandepoele K."/>
            <person name="Beszteri B."/>
            <person name="Gruber A."/>
            <person name="Heijde M."/>
            <person name="Katinka M."/>
            <person name="Mock T."/>
            <person name="Valentin K."/>
            <person name="Verret F."/>
            <person name="Berges J.A."/>
            <person name="Brownlee C."/>
            <person name="Cadoret J.P."/>
            <person name="Chiovitti A."/>
            <person name="Choi C.J."/>
            <person name="Coesel S."/>
            <person name="De Martino A."/>
            <person name="Detter J.C."/>
            <person name="Durkin C."/>
            <person name="Falciatore A."/>
            <person name="Fournet J."/>
            <person name="Haruta M."/>
            <person name="Huysman M.J."/>
            <person name="Jenkins B.D."/>
            <person name="Jiroutova K."/>
            <person name="Jorgensen R.E."/>
            <person name="Joubert Y."/>
            <person name="Kaplan A."/>
            <person name="Kroger N."/>
            <person name="Kroth P.G."/>
            <person name="La Roche J."/>
            <person name="Lindquist E."/>
            <person name="Lommer M."/>
            <person name="Martin-Jezequel V."/>
            <person name="Lopez P.J."/>
            <person name="Lucas S."/>
            <person name="Mangogna M."/>
            <person name="McGinnis K."/>
            <person name="Medlin L.K."/>
            <person name="Montsant A."/>
            <person name="Oudot-Le Secq M.P."/>
            <person name="Napoli C."/>
            <person name="Obornik M."/>
            <person name="Parker M.S."/>
            <person name="Petit J.L."/>
            <person name="Porcel B.M."/>
            <person name="Poulsen N."/>
            <person name="Robison M."/>
            <person name="Rychlewski L."/>
            <person name="Rynearson T.A."/>
            <person name="Schmutz J."/>
            <person name="Shapiro H."/>
            <person name="Siaut M."/>
            <person name="Stanley M."/>
            <person name="Sussman M.R."/>
            <person name="Taylor A.R."/>
            <person name="Vardi A."/>
            <person name="von Dassow P."/>
            <person name="Vyverman W."/>
            <person name="Willis A."/>
            <person name="Wyrwicz L.S."/>
            <person name="Rokhsar D.S."/>
            <person name="Weissenbach J."/>
            <person name="Armbrust E.V."/>
            <person name="Green B.R."/>
            <person name="Van de Peer Y."/>
            <person name="Grigoriev I.V."/>
        </authorList>
    </citation>
    <scope>NUCLEOTIDE SEQUENCE [LARGE SCALE GENOMIC DNA]</scope>
    <source>
        <strain evidence="15 16">CCAP 1055/1</strain>
    </source>
</reference>
<dbReference type="EC" id="2.3.1.48" evidence="3"/>
<dbReference type="PANTHER" id="PTHR45750:SF3">
    <property type="entry name" value="HISTONE ACETYLTRANSFERASE"/>
    <property type="match status" value="1"/>
</dbReference>
<evidence type="ECO:0000256" key="1">
    <source>
        <dbReference type="ARBA" id="ARBA00004123"/>
    </source>
</evidence>
<feature type="domain" description="N-acetyltransferase" evidence="14">
    <location>
        <begin position="4"/>
        <end position="162"/>
    </location>
</feature>
<evidence type="ECO:0000313" key="15">
    <source>
        <dbReference type="EMBL" id="ACI65425.1"/>
    </source>
</evidence>
<dbReference type="InterPro" id="IPR036427">
    <property type="entry name" value="Bromodomain-like_sf"/>
</dbReference>
<dbReference type="CDD" id="cd04301">
    <property type="entry name" value="NAT_SF"/>
    <property type="match status" value="1"/>
</dbReference>
<dbReference type="InterPro" id="IPR000182">
    <property type="entry name" value="GNAT_dom"/>
</dbReference>
<dbReference type="GO" id="GO:0005634">
    <property type="term" value="C:nucleus"/>
    <property type="evidence" value="ECO:0007669"/>
    <property type="project" value="UniProtKB-SubCell"/>
</dbReference>
<dbReference type="SUPFAM" id="SSF55729">
    <property type="entry name" value="Acyl-CoA N-acyltransferases (Nat)"/>
    <property type="match status" value="1"/>
</dbReference>
<dbReference type="InterPro" id="IPR037800">
    <property type="entry name" value="GCN5"/>
</dbReference>
<dbReference type="GO" id="GO:0000123">
    <property type="term" value="C:histone acetyltransferase complex"/>
    <property type="evidence" value="ECO:0007669"/>
    <property type="project" value="TreeGrafter"/>
</dbReference>
<dbReference type="InterPro" id="IPR018359">
    <property type="entry name" value="Bromodomain_CS"/>
</dbReference>
<dbReference type="RefSeq" id="XP_002185955.1">
    <property type="nucleotide sequence ID" value="XM_002185919.1"/>
</dbReference>
<sequence length="338" mass="38247">LRWIVVRNDGEPDSMIKLVGLKSLFSKQLPKMPRAYIARLVFDRRHTSLAILNDNPDVKDSDEEIIGGICYRAFPEMRFAEIAFCAVNASHQVKGYGTKLMNLLKKIGAETGIEYFITYADNYAIGYFKKQGFAKNISMPKGRYFGLIKDYDGGTPMECYVHPSIDFTRVPEMLQAQRNFILAQVSRVAKSRIVYEPLSLSRSNQAAARALAIPGIAQAGWTLADLTTASGQGKEADRQKSALKTTLLAMLRKIEEQQFAWPFREPVDLTEVPDYLQVVTTPIDLSTMEKRIRADLYRSKQMAFADLMLMVNNCKLYNDDGSPYMECATSLERYVKNL</sequence>
<dbReference type="GO" id="GO:0045944">
    <property type="term" value="P:positive regulation of transcription by RNA polymerase II"/>
    <property type="evidence" value="ECO:0007669"/>
    <property type="project" value="TreeGrafter"/>
</dbReference>
<evidence type="ECO:0000256" key="6">
    <source>
        <dbReference type="ARBA" id="ARBA00023015"/>
    </source>
</evidence>
<evidence type="ECO:0000256" key="3">
    <source>
        <dbReference type="ARBA" id="ARBA00013184"/>
    </source>
</evidence>
<accession>B5Y469</accession>
<dbReference type="GO" id="GO:0010484">
    <property type="term" value="F:histone H3 acetyltransferase activity"/>
    <property type="evidence" value="ECO:0007669"/>
    <property type="project" value="TreeGrafter"/>
</dbReference>
<feature type="domain" description="Bromo" evidence="13">
    <location>
        <begin position="255"/>
        <end position="325"/>
    </location>
</feature>
<keyword evidence="6" id="KW-0805">Transcription regulation</keyword>
<dbReference type="PROSITE" id="PS50014">
    <property type="entry name" value="BROMODOMAIN_2"/>
    <property type="match status" value="1"/>
</dbReference>
<keyword evidence="8" id="KW-0010">Activator</keyword>
<protein>
    <recommendedName>
        <fullName evidence="3">histone acetyltransferase</fullName>
        <ecNumber evidence="3">2.3.1.48</ecNumber>
    </recommendedName>
</protein>
<dbReference type="Pfam" id="PF00583">
    <property type="entry name" value="Acetyltransf_1"/>
    <property type="match status" value="1"/>
</dbReference>
<evidence type="ECO:0000259" key="14">
    <source>
        <dbReference type="PROSITE" id="PS51186"/>
    </source>
</evidence>
<evidence type="ECO:0000256" key="5">
    <source>
        <dbReference type="ARBA" id="ARBA00022853"/>
    </source>
</evidence>
<dbReference type="GeneID" id="7204745"/>
<evidence type="ECO:0000256" key="8">
    <source>
        <dbReference type="ARBA" id="ARBA00023159"/>
    </source>
</evidence>
<keyword evidence="10" id="KW-0539">Nucleus</keyword>
<keyword evidence="5" id="KW-0156">Chromatin regulator</keyword>
<dbReference type="eggNOG" id="KOG1472">
    <property type="taxonomic scope" value="Eukaryota"/>
</dbReference>
<evidence type="ECO:0000256" key="7">
    <source>
        <dbReference type="ARBA" id="ARBA00023117"/>
    </source>
</evidence>
<keyword evidence="9" id="KW-0804">Transcription</keyword>
<dbReference type="PROSITE" id="PS51186">
    <property type="entry name" value="GNAT"/>
    <property type="match status" value="1"/>
</dbReference>
<evidence type="ECO:0000256" key="2">
    <source>
        <dbReference type="ARBA" id="ARBA00008607"/>
    </source>
</evidence>
<comment type="similarity">
    <text evidence="2">Belongs to the acetyltransferase family. GCN5 subfamily.</text>
</comment>
<evidence type="ECO:0000256" key="9">
    <source>
        <dbReference type="ARBA" id="ARBA00023163"/>
    </source>
</evidence>
<dbReference type="Gene3D" id="3.40.630.30">
    <property type="match status" value="1"/>
</dbReference>
<keyword evidence="16" id="KW-1185">Reference proteome</keyword>
<dbReference type="Pfam" id="PF00439">
    <property type="entry name" value="Bromodomain"/>
    <property type="match status" value="1"/>
</dbReference>
<dbReference type="AlphaFoldDB" id="B5Y469"/>
<evidence type="ECO:0000256" key="11">
    <source>
        <dbReference type="ARBA" id="ARBA00023315"/>
    </source>
</evidence>
<dbReference type="Gene3D" id="1.20.920.10">
    <property type="entry name" value="Bromodomain-like"/>
    <property type="match status" value="1"/>
</dbReference>
<dbReference type="Proteomes" id="UP000000759">
    <property type="component" value="Chromosome 11"/>
</dbReference>
<evidence type="ECO:0000313" key="16">
    <source>
        <dbReference type="Proteomes" id="UP000000759"/>
    </source>
</evidence>
<keyword evidence="4" id="KW-0808">Transferase</keyword>
<gene>
    <name evidence="15" type="ORF">PHATR_2957</name>
</gene>
<feature type="non-terminal residue" evidence="15">
    <location>
        <position position="1"/>
    </location>
</feature>
<dbReference type="PaxDb" id="2850-Phatr2957"/>
<reference evidence="16" key="2">
    <citation type="submission" date="2008-08" db="EMBL/GenBank/DDBJ databases">
        <authorList>
            <consortium name="Diatom Consortium"/>
            <person name="Grigoriev I."/>
            <person name="Grimwood J."/>
            <person name="Kuo A."/>
            <person name="Otillar R.P."/>
            <person name="Salamov A."/>
            <person name="Detter J.C."/>
            <person name="Lindquist E."/>
            <person name="Shapiro H."/>
            <person name="Lucas S."/>
            <person name="Glavina del Rio T."/>
            <person name="Pitluck S."/>
            <person name="Rokhsar D."/>
            <person name="Bowler C."/>
        </authorList>
    </citation>
    <scope>GENOME REANNOTATION</scope>
    <source>
        <strain evidence="16">CCAP 1055/1</strain>
    </source>
</reference>
<feature type="non-terminal residue" evidence="15">
    <location>
        <position position="338"/>
    </location>
</feature>
<dbReference type="SUPFAM" id="SSF47370">
    <property type="entry name" value="Bromodomain"/>
    <property type="match status" value="1"/>
</dbReference>
<dbReference type="InterPro" id="IPR001487">
    <property type="entry name" value="Bromodomain"/>
</dbReference>
<comment type="subcellular location">
    <subcellularLocation>
        <location evidence="1">Nucleus</location>
    </subcellularLocation>
</comment>
<dbReference type="InterPro" id="IPR016181">
    <property type="entry name" value="Acyl_CoA_acyltransferase"/>
</dbReference>
<dbReference type="PRINTS" id="PR00503">
    <property type="entry name" value="BROMODOMAIN"/>
</dbReference>
<keyword evidence="7 12" id="KW-0103">Bromodomain</keyword>
<dbReference type="PANTHER" id="PTHR45750">
    <property type="entry name" value="GH11602P"/>
    <property type="match status" value="1"/>
</dbReference>
<evidence type="ECO:0000256" key="12">
    <source>
        <dbReference type="PROSITE-ProRule" id="PRU00035"/>
    </source>
</evidence>
<organism evidence="15 16">
    <name type="scientific">Phaeodactylum tricornutum (strain CCAP 1055/1)</name>
    <dbReference type="NCBI Taxonomy" id="556484"/>
    <lineage>
        <taxon>Eukaryota</taxon>
        <taxon>Sar</taxon>
        <taxon>Stramenopiles</taxon>
        <taxon>Ochrophyta</taxon>
        <taxon>Bacillariophyta</taxon>
        <taxon>Bacillariophyceae</taxon>
        <taxon>Bacillariophycidae</taxon>
        <taxon>Naviculales</taxon>
        <taxon>Phaeodactylaceae</taxon>
        <taxon>Phaeodactylum</taxon>
    </lineage>
</organism>
<proteinExistence type="inferred from homology"/>
<evidence type="ECO:0000259" key="13">
    <source>
        <dbReference type="PROSITE" id="PS50014"/>
    </source>
</evidence>
<name>B5Y469_PHATC</name>
<dbReference type="OrthoDB" id="1937912at2759"/>
<dbReference type="EMBL" id="CP001141">
    <property type="protein sequence ID" value="ACI65425.1"/>
    <property type="molecule type" value="Genomic_DNA"/>
</dbReference>
<dbReference type="InParanoid" id="B5Y469"/>
<dbReference type="PROSITE" id="PS00633">
    <property type="entry name" value="BROMODOMAIN_1"/>
    <property type="match status" value="1"/>
</dbReference>
<evidence type="ECO:0000256" key="4">
    <source>
        <dbReference type="ARBA" id="ARBA00022679"/>
    </source>
</evidence>
<dbReference type="KEGG" id="pti:PHATR_2957"/>